<reference evidence="2" key="1">
    <citation type="journal article" date="2019" name="Environ. Microbiol.">
        <title>Fungal ecological strategies reflected in gene transcription - a case study of two litter decomposers.</title>
        <authorList>
            <person name="Barbi F."/>
            <person name="Kohler A."/>
            <person name="Barry K."/>
            <person name="Baskaran P."/>
            <person name="Daum C."/>
            <person name="Fauchery L."/>
            <person name="Ihrmark K."/>
            <person name="Kuo A."/>
            <person name="LaButti K."/>
            <person name="Lipzen A."/>
            <person name="Morin E."/>
            <person name="Grigoriev I.V."/>
            <person name="Henrissat B."/>
            <person name="Lindahl B."/>
            <person name="Martin F."/>
        </authorList>
    </citation>
    <scope>NUCLEOTIDE SEQUENCE</scope>
    <source>
        <strain evidence="2">JB14</strain>
    </source>
</reference>
<feature type="non-terminal residue" evidence="2">
    <location>
        <position position="1"/>
    </location>
</feature>
<organism evidence="2 3">
    <name type="scientific">Gymnopus androsaceus JB14</name>
    <dbReference type="NCBI Taxonomy" id="1447944"/>
    <lineage>
        <taxon>Eukaryota</taxon>
        <taxon>Fungi</taxon>
        <taxon>Dikarya</taxon>
        <taxon>Basidiomycota</taxon>
        <taxon>Agaricomycotina</taxon>
        <taxon>Agaricomycetes</taxon>
        <taxon>Agaricomycetidae</taxon>
        <taxon>Agaricales</taxon>
        <taxon>Marasmiineae</taxon>
        <taxon>Omphalotaceae</taxon>
        <taxon>Gymnopus</taxon>
    </lineage>
</organism>
<feature type="compositionally biased region" description="Low complexity" evidence="1">
    <location>
        <begin position="1"/>
        <end position="30"/>
    </location>
</feature>
<sequence length="62" mass="6687">TTTASDTDSSFTGTHPFNSSSSTPSTAFTSDRPAVNTRSSKKRITGLESMQDPLLEFPVLDY</sequence>
<dbReference type="EMBL" id="ML770226">
    <property type="protein sequence ID" value="KAE9384088.1"/>
    <property type="molecule type" value="Genomic_DNA"/>
</dbReference>
<evidence type="ECO:0000313" key="2">
    <source>
        <dbReference type="EMBL" id="KAE9384088.1"/>
    </source>
</evidence>
<feature type="region of interest" description="Disordered" evidence="1">
    <location>
        <begin position="1"/>
        <end position="50"/>
    </location>
</feature>
<dbReference type="AlphaFoldDB" id="A0A6A4GF57"/>
<proteinExistence type="predicted"/>
<feature type="non-terminal residue" evidence="2">
    <location>
        <position position="62"/>
    </location>
</feature>
<name>A0A6A4GF57_9AGAR</name>
<keyword evidence="3" id="KW-1185">Reference proteome</keyword>
<evidence type="ECO:0000256" key="1">
    <source>
        <dbReference type="SAM" id="MobiDB-lite"/>
    </source>
</evidence>
<dbReference type="Proteomes" id="UP000799118">
    <property type="component" value="Unassembled WGS sequence"/>
</dbReference>
<evidence type="ECO:0000313" key="3">
    <source>
        <dbReference type="Proteomes" id="UP000799118"/>
    </source>
</evidence>
<protein>
    <submittedName>
        <fullName evidence="2">Uncharacterized protein</fullName>
    </submittedName>
</protein>
<accession>A0A6A4GF57</accession>
<gene>
    <name evidence="2" type="ORF">BT96DRAFT_929460</name>
</gene>